<dbReference type="EMBL" id="QNQU01000002">
    <property type="protein sequence ID" value="RBQ11583.1"/>
    <property type="molecule type" value="Genomic_DNA"/>
</dbReference>
<organism evidence="1 2">
    <name type="scientific">Pedobacter miscanthi</name>
    <dbReference type="NCBI Taxonomy" id="2259170"/>
    <lineage>
        <taxon>Bacteria</taxon>
        <taxon>Pseudomonadati</taxon>
        <taxon>Bacteroidota</taxon>
        <taxon>Sphingobacteriia</taxon>
        <taxon>Sphingobacteriales</taxon>
        <taxon>Sphingobacteriaceae</taxon>
        <taxon>Pedobacter</taxon>
    </lineage>
</organism>
<dbReference type="Gene3D" id="3.20.20.80">
    <property type="entry name" value="Glycosidases"/>
    <property type="match status" value="1"/>
</dbReference>
<protein>
    <submittedName>
        <fullName evidence="1">Xylosidase</fullName>
    </submittedName>
</protein>
<dbReference type="Proteomes" id="UP000252081">
    <property type="component" value="Unassembled WGS sequence"/>
</dbReference>
<keyword evidence="2" id="KW-1185">Reference proteome</keyword>
<dbReference type="AlphaFoldDB" id="A0A366LDM2"/>
<gene>
    <name evidence="1" type="ORF">DRW42_02855</name>
</gene>
<comment type="caution">
    <text evidence="1">The sequence shown here is derived from an EMBL/GenBank/DDBJ whole genome shotgun (WGS) entry which is preliminary data.</text>
</comment>
<proteinExistence type="predicted"/>
<evidence type="ECO:0000313" key="1">
    <source>
        <dbReference type="EMBL" id="RBQ11583.1"/>
    </source>
</evidence>
<reference evidence="1 2" key="1">
    <citation type="submission" date="2018-07" db="EMBL/GenBank/DDBJ databases">
        <title>A draft genome of a endophytic bacteria, a new species of Pedobacter.</title>
        <authorList>
            <person name="Zhang Z.D."/>
            <person name="Chen Z.J."/>
        </authorList>
    </citation>
    <scope>NUCLEOTIDE SEQUENCE [LARGE SCALE GENOMIC DNA]</scope>
    <source>
        <strain evidence="1 2">RS10</strain>
    </source>
</reference>
<dbReference type="OrthoDB" id="9783748at2"/>
<sequence length="567" mass="61939">MAAFQTIGVVGKVYTGYQGWFSAPGDGSPLNAWIHWGGNPPAPGSLTFEAYPDMSEYASTSLFQSGFANLGNGAPAKLFSSYKPDVVNKHFQWMQQAGIDGAAVQRFLNTNSTIMTHRNAIAVNAKNAAEAYDRSFYIMYDLNSADQQVKDDWLNVINTQLNLTASPNYAREGGKPVVCIWGYGFTSRVPTAAQALDIINWFKAQGCYVIGGVPRDWRTSTGGSKPGFENVYKAYDMISPWAVGSSDPDGYNTNYTLPDKAYCATNGMDYQPVMYVGFAWSNWNGGAVNQIPRNKGQFFWKWAYNFRNASIPSAYIAMFDEFDEATNIAKTADSYLNIPTNQYFLTTSADGTYLSSDFYLRLSGKAIRMIKGLDPLTNIVPIPNSAGPRWLATSFQSGYDGMPTWTDSPNQTAINTIGFGATGNPVCGVVTNETNHLGNAAIRVAGRDNASTGSNVYFKVFDVDIPVTASTKLKFWKFPTNTISRYVTVDLVMTDGTTLRDSGAQDQNGASMHPGTAKGTVNTWGQTTCTIGNWLSGKTIDKILIAYDHAADTGDFKAYIDDLIIEN</sequence>
<dbReference type="CDD" id="cd11576">
    <property type="entry name" value="GH99_GH71_like_2"/>
    <property type="match status" value="1"/>
</dbReference>
<accession>A0A366LDM2</accession>
<name>A0A366LDM2_9SPHI</name>
<evidence type="ECO:0000313" key="2">
    <source>
        <dbReference type="Proteomes" id="UP000252081"/>
    </source>
</evidence>